<reference evidence="1" key="1">
    <citation type="submission" date="2014-11" db="EMBL/GenBank/DDBJ databases">
        <authorList>
            <person name="Amaro Gonzalez C."/>
        </authorList>
    </citation>
    <scope>NUCLEOTIDE SEQUENCE</scope>
</reference>
<protein>
    <submittedName>
        <fullName evidence="1">Uncharacterized protein</fullName>
    </submittedName>
</protein>
<dbReference type="AlphaFoldDB" id="A0A0E9VMZ9"/>
<proteinExistence type="predicted"/>
<reference evidence="1" key="2">
    <citation type="journal article" date="2015" name="Fish Shellfish Immunol.">
        <title>Early steps in the European eel (Anguilla anguilla)-Vibrio vulnificus interaction in the gills: Role of the RtxA13 toxin.</title>
        <authorList>
            <person name="Callol A."/>
            <person name="Pajuelo D."/>
            <person name="Ebbesson L."/>
            <person name="Teles M."/>
            <person name="MacKenzie S."/>
            <person name="Amaro C."/>
        </authorList>
    </citation>
    <scope>NUCLEOTIDE SEQUENCE</scope>
</reference>
<evidence type="ECO:0000313" key="1">
    <source>
        <dbReference type="EMBL" id="JAH78628.1"/>
    </source>
</evidence>
<organism evidence="1">
    <name type="scientific">Anguilla anguilla</name>
    <name type="common">European freshwater eel</name>
    <name type="synonym">Muraena anguilla</name>
    <dbReference type="NCBI Taxonomy" id="7936"/>
    <lineage>
        <taxon>Eukaryota</taxon>
        <taxon>Metazoa</taxon>
        <taxon>Chordata</taxon>
        <taxon>Craniata</taxon>
        <taxon>Vertebrata</taxon>
        <taxon>Euteleostomi</taxon>
        <taxon>Actinopterygii</taxon>
        <taxon>Neopterygii</taxon>
        <taxon>Teleostei</taxon>
        <taxon>Anguilliformes</taxon>
        <taxon>Anguillidae</taxon>
        <taxon>Anguilla</taxon>
    </lineage>
</organism>
<name>A0A0E9VMZ9_ANGAN</name>
<accession>A0A0E9VMZ9</accession>
<sequence>MKKRKYGSNFLFFFSNF</sequence>
<dbReference type="EMBL" id="GBXM01029949">
    <property type="protein sequence ID" value="JAH78628.1"/>
    <property type="molecule type" value="Transcribed_RNA"/>
</dbReference>